<feature type="region of interest" description="Disordered" evidence="1">
    <location>
        <begin position="19"/>
        <end position="50"/>
    </location>
</feature>
<evidence type="ECO:0000256" key="2">
    <source>
        <dbReference type="SAM" id="SignalP"/>
    </source>
</evidence>
<protein>
    <recommendedName>
        <fullName evidence="5">Lipoprotein</fullName>
    </recommendedName>
</protein>
<feature type="signal peptide" evidence="2">
    <location>
        <begin position="1"/>
        <end position="17"/>
    </location>
</feature>
<evidence type="ECO:0000256" key="1">
    <source>
        <dbReference type="SAM" id="MobiDB-lite"/>
    </source>
</evidence>
<dbReference type="Proteomes" id="UP000067625">
    <property type="component" value="Chromosome"/>
</dbReference>
<organism evidence="3 4">
    <name type="scientific">Bacillus gobiensis</name>
    <dbReference type="NCBI Taxonomy" id="1441095"/>
    <lineage>
        <taxon>Bacteria</taxon>
        <taxon>Bacillati</taxon>
        <taxon>Bacillota</taxon>
        <taxon>Bacilli</taxon>
        <taxon>Bacillales</taxon>
        <taxon>Bacillaceae</taxon>
        <taxon>Bacillus</taxon>
    </lineage>
</organism>
<proteinExistence type="predicted"/>
<keyword evidence="4" id="KW-1185">Reference proteome</keyword>
<dbReference type="EMBL" id="CP012600">
    <property type="protein sequence ID" value="ALC80923.1"/>
    <property type="molecule type" value="Genomic_DNA"/>
</dbReference>
<dbReference type="PATRIC" id="fig|1441095.3.peg.983"/>
<name>A0A0M4FPF3_9BACI</name>
<evidence type="ECO:0000313" key="4">
    <source>
        <dbReference type="Proteomes" id="UP000067625"/>
    </source>
</evidence>
<feature type="chain" id="PRO_5005794536" description="Lipoprotein" evidence="2">
    <location>
        <begin position="18"/>
        <end position="72"/>
    </location>
</feature>
<sequence length="72" mass="8552">MFFYLIFLSLFITGCNAAEPQSNDTPKEKIEVQSTKKESNETEKAKSNRRLLLKKRRNQVKKIKKSMKKNMW</sequence>
<feature type="compositionally biased region" description="Basic and acidic residues" evidence="1">
    <location>
        <begin position="25"/>
        <end position="46"/>
    </location>
</feature>
<evidence type="ECO:0008006" key="5">
    <source>
        <dbReference type="Google" id="ProtNLM"/>
    </source>
</evidence>
<reference evidence="3 4" key="2">
    <citation type="journal article" date="2016" name="Int. J. Syst. Evol. Microbiol.">
        <title>Bacillus gobiensis sp. nov., isolated from a soil sample.</title>
        <authorList>
            <person name="Liu B."/>
            <person name="Liu G.H."/>
            <person name="Cetin S."/>
            <person name="Schumann P."/>
            <person name="Pan Z.Z."/>
            <person name="Chen Q.Q."/>
        </authorList>
    </citation>
    <scope>NUCLEOTIDE SEQUENCE [LARGE SCALE GENOMIC DNA]</scope>
    <source>
        <strain evidence="3 4">FJAT-4402</strain>
    </source>
</reference>
<accession>A0A0M4FPF3</accession>
<keyword evidence="2" id="KW-0732">Signal</keyword>
<evidence type="ECO:0000313" key="3">
    <source>
        <dbReference type="EMBL" id="ALC80923.1"/>
    </source>
</evidence>
<reference evidence="4" key="1">
    <citation type="submission" date="2015-08" db="EMBL/GenBank/DDBJ databases">
        <title>Genome sequencing project for genomic taxonomy and phylogenomics of Bacillus-like bacteria.</title>
        <authorList>
            <person name="Liu B."/>
            <person name="Wang J."/>
            <person name="Zhu Y."/>
            <person name="Liu G."/>
            <person name="Chen Q."/>
            <person name="Chen Z."/>
            <person name="Lan J."/>
            <person name="Che J."/>
            <person name="Ge C."/>
            <person name="Shi H."/>
            <person name="Pan Z."/>
            <person name="Liu X."/>
        </authorList>
    </citation>
    <scope>NUCLEOTIDE SEQUENCE [LARGE SCALE GENOMIC DNA]</scope>
    <source>
        <strain evidence="4">FJAT-4402</strain>
    </source>
</reference>
<gene>
    <name evidence="3" type="ORF">AM592_04470</name>
</gene>
<dbReference type="AlphaFoldDB" id="A0A0M4FPF3"/>